<sequence>MSRNKVKTHVIHARLSQDENLRFRMFCDENGLTASETLRRMAREAGGFGPTFDGETRNAVLDYAKQLRSIGVNINQIARILNSGRTPDYATLQAGIGRLTQELIAQDEDYVSLCARARKRAKRQVTIDHG</sequence>
<dbReference type="EMBL" id="JACHXN010000043">
    <property type="protein sequence ID" value="MBB3149792.1"/>
    <property type="molecule type" value="Genomic_DNA"/>
</dbReference>
<name>A0A839UM72_9HYPH</name>
<dbReference type="AlphaFoldDB" id="A0A839UM72"/>
<dbReference type="RefSeq" id="WP_162702119.1">
    <property type="nucleotide sequence ID" value="NZ_JACHXN010000043.1"/>
</dbReference>
<gene>
    <name evidence="2" type="ORF">FHS21_006246</name>
</gene>
<feature type="domain" description="Bacterial mobilisation" evidence="1">
    <location>
        <begin position="66"/>
        <end position="103"/>
    </location>
</feature>
<evidence type="ECO:0000313" key="2">
    <source>
        <dbReference type="EMBL" id="MBB3149792.1"/>
    </source>
</evidence>
<proteinExistence type="predicted"/>
<protein>
    <recommendedName>
        <fullName evidence="1">Bacterial mobilisation domain-containing protein</fullName>
    </recommendedName>
</protein>
<evidence type="ECO:0000313" key="3">
    <source>
        <dbReference type="Proteomes" id="UP000554520"/>
    </source>
</evidence>
<organism evidence="2 3">
    <name type="scientific">Phyllobacterium trifolii</name>
    <dbReference type="NCBI Taxonomy" id="300193"/>
    <lineage>
        <taxon>Bacteria</taxon>
        <taxon>Pseudomonadati</taxon>
        <taxon>Pseudomonadota</taxon>
        <taxon>Alphaproteobacteria</taxon>
        <taxon>Hyphomicrobiales</taxon>
        <taxon>Phyllobacteriaceae</taxon>
        <taxon>Phyllobacterium</taxon>
    </lineage>
</organism>
<dbReference type="Proteomes" id="UP000554520">
    <property type="component" value="Unassembled WGS sequence"/>
</dbReference>
<reference evidence="2 3" key="1">
    <citation type="submission" date="2020-08" db="EMBL/GenBank/DDBJ databases">
        <title>Genomic Encyclopedia of Type Strains, Phase III (KMG-III): the genomes of soil and plant-associated and newly described type strains.</title>
        <authorList>
            <person name="Whitman W."/>
        </authorList>
    </citation>
    <scope>NUCLEOTIDE SEQUENCE [LARGE SCALE GENOMIC DNA]</scope>
    <source>
        <strain evidence="2 3">CECT 7015</strain>
    </source>
</reference>
<evidence type="ECO:0000259" key="1">
    <source>
        <dbReference type="Pfam" id="PF05713"/>
    </source>
</evidence>
<keyword evidence="3" id="KW-1185">Reference proteome</keyword>
<dbReference type="Pfam" id="PF05713">
    <property type="entry name" value="MobC"/>
    <property type="match status" value="1"/>
</dbReference>
<accession>A0A839UM72</accession>
<dbReference type="InterPro" id="IPR008687">
    <property type="entry name" value="MobC"/>
</dbReference>
<comment type="caution">
    <text evidence="2">The sequence shown here is derived from an EMBL/GenBank/DDBJ whole genome shotgun (WGS) entry which is preliminary data.</text>
</comment>